<proteinExistence type="inferred from homology"/>
<name>A0A381SYL9_9ZZZZ</name>
<dbReference type="EMBL" id="UINC01003772">
    <property type="protein sequence ID" value="SVA09120.1"/>
    <property type="molecule type" value="Genomic_DNA"/>
</dbReference>
<dbReference type="Gene3D" id="3.90.76.10">
    <property type="entry name" value="Dipeptide-binding Protein, Domain 1"/>
    <property type="match status" value="1"/>
</dbReference>
<dbReference type="AlphaFoldDB" id="A0A381SYL9"/>
<dbReference type="InterPro" id="IPR039424">
    <property type="entry name" value="SBP_5"/>
</dbReference>
<comment type="subcellular location">
    <subcellularLocation>
        <location evidence="1">Cell envelope</location>
    </subcellularLocation>
</comment>
<dbReference type="PANTHER" id="PTHR30290">
    <property type="entry name" value="PERIPLASMIC BINDING COMPONENT OF ABC TRANSPORTER"/>
    <property type="match status" value="1"/>
</dbReference>
<evidence type="ECO:0000256" key="1">
    <source>
        <dbReference type="ARBA" id="ARBA00004196"/>
    </source>
</evidence>
<dbReference type="GO" id="GO:0042597">
    <property type="term" value="C:periplasmic space"/>
    <property type="evidence" value="ECO:0007669"/>
    <property type="project" value="UniProtKB-ARBA"/>
</dbReference>
<sequence length="514" mass="58049">MGIYFYQVFTVSVLCFITGCGNVSPESGIRLALSADIRGFDPAQAVDVRSGKIMSLVYDNLIHFGDSTDLVPGIASQWNVSDSGKEYRFSLRKNALFHDGNSVTAKDVVRSFERILNPETLSPQGWIFTRIDGSVDFVRGVSPFVSGLIAENDSSLIIRLKNPFSPFIQYLAMPSSAIINYRDVGSIKEIPAGSGPWKLAKWERDGKIQLIRNDNYWGEKPKEPGLSFRILSEAMTRSAEFEAGNLDFLTIPSTEIQRWVANPKFRNNVVHVDELNVWYVGLNCSRPPFNDVRVRQAMVLSLDRKKHLELLIPGGELASGPVPPALLENVSSNPLPYDPEKAIRLLEECGYPGGLKTELWVGGGSEMYHVLEAFQSDWAAVGISVKIVRSDWNVFKSAVRNGQPPMYYLNWTADYPDAENFLYPLFYSTESMTKRNRYSNPEIDKIILQIQSLPNGINRNMLIYKANKILHDEVPWIFLWHKGSYTVTRNTISGYHPKLVFNAERFVTWEKKDG</sequence>
<evidence type="ECO:0000256" key="4">
    <source>
        <dbReference type="ARBA" id="ARBA00022729"/>
    </source>
</evidence>
<dbReference type="GO" id="GO:0015833">
    <property type="term" value="P:peptide transport"/>
    <property type="evidence" value="ECO:0007669"/>
    <property type="project" value="TreeGrafter"/>
</dbReference>
<dbReference type="Gene3D" id="3.10.105.10">
    <property type="entry name" value="Dipeptide-binding Protein, Domain 3"/>
    <property type="match status" value="1"/>
</dbReference>
<evidence type="ECO:0000256" key="2">
    <source>
        <dbReference type="ARBA" id="ARBA00005695"/>
    </source>
</evidence>
<keyword evidence="3" id="KW-0813">Transport</keyword>
<dbReference type="GO" id="GO:0043190">
    <property type="term" value="C:ATP-binding cassette (ABC) transporter complex"/>
    <property type="evidence" value="ECO:0007669"/>
    <property type="project" value="InterPro"/>
</dbReference>
<dbReference type="SUPFAM" id="SSF53850">
    <property type="entry name" value="Periplasmic binding protein-like II"/>
    <property type="match status" value="1"/>
</dbReference>
<dbReference type="Pfam" id="PF00496">
    <property type="entry name" value="SBP_bac_5"/>
    <property type="match status" value="1"/>
</dbReference>
<evidence type="ECO:0000313" key="6">
    <source>
        <dbReference type="EMBL" id="SVA09120.1"/>
    </source>
</evidence>
<accession>A0A381SYL9</accession>
<dbReference type="PIRSF" id="PIRSF002741">
    <property type="entry name" value="MppA"/>
    <property type="match status" value="1"/>
</dbReference>
<feature type="domain" description="Solute-binding protein family 5" evidence="5">
    <location>
        <begin position="70"/>
        <end position="431"/>
    </location>
</feature>
<dbReference type="InterPro" id="IPR000914">
    <property type="entry name" value="SBP_5_dom"/>
</dbReference>
<gene>
    <name evidence="6" type="ORF">METZ01_LOCUS61974</name>
</gene>
<dbReference type="Gene3D" id="3.40.190.10">
    <property type="entry name" value="Periplasmic binding protein-like II"/>
    <property type="match status" value="1"/>
</dbReference>
<dbReference type="CDD" id="cd00995">
    <property type="entry name" value="PBP2_NikA_DppA_OppA_like"/>
    <property type="match status" value="1"/>
</dbReference>
<keyword evidence="4" id="KW-0732">Signal</keyword>
<organism evidence="6">
    <name type="scientific">marine metagenome</name>
    <dbReference type="NCBI Taxonomy" id="408172"/>
    <lineage>
        <taxon>unclassified sequences</taxon>
        <taxon>metagenomes</taxon>
        <taxon>ecological metagenomes</taxon>
    </lineage>
</organism>
<dbReference type="PANTHER" id="PTHR30290:SF10">
    <property type="entry name" value="PERIPLASMIC OLIGOPEPTIDE-BINDING PROTEIN-RELATED"/>
    <property type="match status" value="1"/>
</dbReference>
<protein>
    <recommendedName>
        <fullName evidence="5">Solute-binding protein family 5 domain-containing protein</fullName>
    </recommendedName>
</protein>
<reference evidence="6" key="1">
    <citation type="submission" date="2018-05" db="EMBL/GenBank/DDBJ databases">
        <authorList>
            <person name="Lanie J.A."/>
            <person name="Ng W.-L."/>
            <person name="Kazmierczak K.M."/>
            <person name="Andrzejewski T.M."/>
            <person name="Davidsen T.M."/>
            <person name="Wayne K.J."/>
            <person name="Tettelin H."/>
            <person name="Glass J.I."/>
            <person name="Rusch D."/>
            <person name="Podicherti R."/>
            <person name="Tsui H.-C.T."/>
            <person name="Winkler M.E."/>
        </authorList>
    </citation>
    <scope>NUCLEOTIDE SEQUENCE</scope>
</reference>
<evidence type="ECO:0000256" key="3">
    <source>
        <dbReference type="ARBA" id="ARBA00022448"/>
    </source>
</evidence>
<comment type="similarity">
    <text evidence="2">Belongs to the bacterial solute-binding protein 5 family.</text>
</comment>
<evidence type="ECO:0000259" key="5">
    <source>
        <dbReference type="Pfam" id="PF00496"/>
    </source>
</evidence>
<dbReference type="GO" id="GO:1904680">
    <property type="term" value="F:peptide transmembrane transporter activity"/>
    <property type="evidence" value="ECO:0007669"/>
    <property type="project" value="TreeGrafter"/>
</dbReference>
<dbReference type="GO" id="GO:0030313">
    <property type="term" value="C:cell envelope"/>
    <property type="evidence" value="ECO:0007669"/>
    <property type="project" value="UniProtKB-SubCell"/>
</dbReference>
<dbReference type="InterPro" id="IPR030678">
    <property type="entry name" value="Peptide/Ni-bd"/>
</dbReference>